<proteinExistence type="predicted"/>
<evidence type="ECO:0000313" key="2">
    <source>
        <dbReference type="Proteomes" id="UP001056120"/>
    </source>
</evidence>
<dbReference type="EMBL" id="CM042018">
    <property type="protein sequence ID" value="KAI3827983.1"/>
    <property type="molecule type" value="Genomic_DNA"/>
</dbReference>
<evidence type="ECO:0000313" key="1">
    <source>
        <dbReference type="EMBL" id="KAI3827983.1"/>
    </source>
</evidence>
<accession>A0ACB9K6W9</accession>
<keyword evidence="2" id="KW-1185">Reference proteome</keyword>
<dbReference type="Proteomes" id="UP001056120">
    <property type="component" value="Linkage Group LG01"/>
</dbReference>
<reference evidence="2" key="1">
    <citation type="journal article" date="2022" name="Mol. Ecol. Resour.">
        <title>The genomes of chicory, endive, great burdock and yacon provide insights into Asteraceae palaeo-polyploidization history and plant inulin production.</title>
        <authorList>
            <person name="Fan W."/>
            <person name="Wang S."/>
            <person name="Wang H."/>
            <person name="Wang A."/>
            <person name="Jiang F."/>
            <person name="Liu H."/>
            <person name="Zhao H."/>
            <person name="Xu D."/>
            <person name="Zhang Y."/>
        </authorList>
    </citation>
    <scope>NUCLEOTIDE SEQUENCE [LARGE SCALE GENOMIC DNA]</scope>
    <source>
        <strain evidence="2">cv. Yunnan</strain>
    </source>
</reference>
<sequence length="88" mass="9846">MFRISIMFQMFSEGGVGCTSKLCPERGRGAIKGLGVKLAFTKLEANTLFKFELLVNSSVSYDLTFDATGYTWELMNCVQTANYLLTLR</sequence>
<name>A0ACB9K6W9_9ASTR</name>
<reference evidence="1 2" key="2">
    <citation type="journal article" date="2022" name="Mol. Ecol. Resour.">
        <title>The genomes of chicory, endive, great burdock and yacon provide insights into Asteraceae paleo-polyploidization history and plant inulin production.</title>
        <authorList>
            <person name="Fan W."/>
            <person name="Wang S."/>
            <person name="Wang H."/>
            <person name="Wang A."/>
            <person name="Jiang F."/>
            <person name="Liu H."/>
            <person name="Zhao H."/>
            <person name="Xu D."/>
            <person name="Zhang Y."/>
        </authorList>
    </citation>
    <scope>NUCLEOTIDE SEQUENCE [LARGE SCALE GENOMIC DNA]</scope>
    <source>
        <strain evidence="2">cv. Yunnan</strain>
        <tissue evidence="1">Leaves</tissue>
    </source>
</reference>
<gene>
    <name evidence="1" type="ORF">L1987_02072</name>
</gene>
<comment type="caution">
    <text evidence="1">The sequence shown here is derived from an EMBL/GenBank/DDBJ whole genome shotgun (WGS) entry which is preliminary data.</text>
</comment>
<organism evidence="1 2">
    <name type="scientific">Smallanthus sonchifolius</name>
    <dbReference type="NCBI Taxonomy" id="185202"/>
    <lineage>
        <taxon>Eukaryota</taxon>
        <taxon>Viridiplantae</taxon>
        <taxon>Streptophyta</taxon>
        <taxon>Embryophyta</taxon>
        <taxon>Tracheophyta</taxon>
        <taxon>Spermatophyta</taxon>
        <taxon>Magnoliopsida</taxon>
        <taxon>eudicotyledons</taxon>
        <taxon>Gunneridae</taxon>
        <taxon>Pentapetalae</taxon>
        <taxon>asterids</taxon>
        <taxon>campanulids</taxon>
        <taxon>Asterales</taxon>
        <taxon>Asteraceae</taxon>
        <taxon>Asteroideae</taxon>
        <taxon>Heliantheae alliance</taxon>
        <taxon>Millerieae</taxon>
        <taxon>Smallanthus</taxon>
    </lineage>
</organism>
<protein>
    <submittedName>
        <fullName evidence="1">Uncharacterized protein</fullName>
    </submittedName>
</protein>